<evidence type="ECO:0000313" key="1">
    <source>
        <dbReference type="EMBL" id="KAF4637981.1"/>
    </source>
</evidence>
<sequence length="268" mass="30542">MSFLASTTEEIAPPGTGDLTVQVIEYDMGTTSTNGNHPVGRTAAFRISSVLADNSDTFHGMLKGGFRESKGESPILDEDTGITIASIEVWFRALHKTLTDDSYAVPIEELWYMIEVSCKYLFRLEKLEKWFKTYWVRLDQRNLEYDELRQLLYPCQAFDHPEAFAYVSRWLAHEGVGHMEEYNPTHYNHLHVQGRVIQQINAARGSMRIKIAAAIFDPLNNFCKTNCEAKEKSISAYIDGVKKTGIWPIKTQHRKSNKDVIDSPGFLN</sequence>
<protein>
    <submittedName>
        <fullName evidence="1">Uncharacterized protein</fullName>
    </submittedName>
</protein>
<reference evidence="1 2" key="1">
    <citation type="submission" date="2020-03" db="EMBL/GenBank/DDBJ databases">
        <title>Draft Genome Sequence of Cudoniella acicularis.</title>
        <authorList>
            <person name="Buettner E."/>
            <person name="Kellner H."/>
        </authorList>
    </citation>
    <scope>NUCLEOTIDE SEQUENCE [LARGE SCALE GENOMIC DNA]</scope>
    <source>
        <strain evidence="1 2">DSM 108380</strain>
    </source>
</reference>
<dbReference type="EMBL" id="JAAMPI010000004">
    <property type="protein sequence ID" value="KAF4637981.1"/>
    <property type="molecule type" value="Genomic_DNA"/>
</dbReference>
<keyword evidence="2" id="KW-1185">Reference proteome</keyword>
<evidence type="ECO:0000313" key="2">
    <source>
        <dbReference type="Proteomes" id="UP000566819"/>
    </source>
</evidence>
<name>A0A8H4RYU4_9HELO</name>
<dbReference type="OrthoDB" id="268428at2759"/>
<comment type="caution">
    <text evidence="1">The sequence shown here is derived from an EMBL/GenBank/DDBJ whole genome shotgun (WGS) entry which is preliminary data.</text>
</comment>
<dbReference type="AlphaFoldDB" id="A0A8H4RYU4"/>
<gene>
    <name evidence="1" type="ORF">G7Y89_g119</name>
</gene>
<organism evidence="1 2">
    <name type="scientific">Cudoniella acicularis</name>
    <dbReference type="NCBI Taxonomy" id="354080"/>
    <lineage>
        <taxon>Eukaryota</taxon>
        <taxon>Fungi</taxon>
        <taxon>Dikarya</taxon>
        <taxon>Ascomycota</taxon>
        <taxon>Pezizomycotina</taxon>
        <taxon>Leotiomycetes</taxon>
        <taxon>Helotiales</taxon>
        <taxon>Tricladiaceae</taxon>
        <taxon>Cudoniella</taxon>
    </lineage>
</organism>
<accession>A0A8H4RYU4</accession>
<dbReference type="Proteomes" id="UP000566819">
    <property type="component" value="Unassembled WGS sequence"/>
</dbReference>
<proteinExistence type="predicted"/>